<dbReference type="PANTHER" id="PTHR48075">
    <property type="entry name" value="3-HYDROXYACYL-COA DEHYDROGENASE FAMILY PROTEIN"/>
    <property type="match status" value="1"/>
</dbReference>
<keyword evidence="4" id="KW-0560">Oxidoreductase</keyword>
<dbReference type="PANTHER" id="PTHR48075:SF7">
    <property type="entry name" value="3-HYDROXYACYL-COA DEHYDROGENASE-RELATED"/>
    <property type="match status" value="1"/>
</dbReference>
<evidence type="ECO:0000256" key="4">
    <source>
        <dbReference type="ARBA" id="ARBA00023002"/>
    </source>
</evidence>
<sequence length="778" mass="84172">MGAQIAAHLVNVKVPVVLFDLPAKEGPKNGIVTRAVENLKKLKPAPLGVPEDAALIGQANYEEHLDQLKECDLIIEAIAERMDWKLDLYKKIAAHIAPHAIVASNTSGLSITKLSEALPEEIKPRFCGIHFFNPPRYMYLVELIPTPTTRPEILDQLESFVSTSVGKGVVRAKDTPNFIANRVGIAGMLATIKEAENFGLSYDVVDDLTGKKLGRASSGTFRTADVVGLDTMSHVIKTLQDNLADDPFFPTYATPPVLAKLIEQGALGQKTGAGFYKKAGRDILRLDPAKADYVPAGGKADELVGRILKKPAAERLKLLRESTNPQAQFLWAIFRDGFHYCAVHLQDIAETARDVDFAIRWGFGWKQGPFELWQAAGWKQVAQWVKEDIDAGKALSKAPLPAWVFDGRDGVHTAEGSWSPAKNTYVPRSKLPVYERQLFAEDVLGAGVQAPETAGKTLHEDDSVRLWTLDDEVVIVSIKTKMHAIGPGVVEGLNKAVDLAEAQYKGVVVWSPDEPFSAGADLQAMLPAFMAGGSKAIAPEEKKLQDAMLRLRYANVPVVSAIRGMALGGGCELAVYSAKRVAAMESYIGLVEVGVGLIPGAGGLTYIARRAAEMAAAGNANAPVLSFLTDGFTSAAMAKVGTSAIEARKLGYLLDSDVIVPNKDELLYVAIQQAKSLFDSGYRPPVRRPFPVAGRSGIATIKNQLVNMRDGGFISQHDYHIGSLIADVVCGGEVEAGSLVTEEYLMALERKHFCSLLDSPKTQERIMGMLQTGKPVRN</sequence>
<evidence type="ECO:0000256" key="2">
    <source>
        <dbReference type="ARBA" id="ARBA00022832"/>
    </source>
</evidence>
<dbReference type="InterPro" id="IPR001753">
    <property type="entry name" value="Enoyl-CoA_hydra/iso"/>
</dbReference>
<dbReference type="Pfam" id="PF00378">
    <property type="entry name" value="ECH_1"/>
    <property type="match status" value="1"/>
</dbReference>
<reference evidence="10 11" key="1">
    <citation type="submission" date="2015-05" db="EMBL/GenBank/DDBJ databases">
        <authorList>
            <person name="Tang B."/>
            <person name="Yu Y."/>
        </authorList>
    </citation>
    <scope>NUCLEOTIDE SEQUENCE [LARGE SCALE GENOMIC DNA]</scope>
    <source>
        <strain evidence="10 11">DSM 7029</strain>
    </source>
</reference>
<dbReference type="InterPro" id="IPR006108">
    <property type="entry name" value="3HC_DH_C"/>
</dbReference>
<dbReference type="UniPathway" id="UPA00659"/>
<keyword evidence="2" id="KW-0276">Fatty acid metabolism</keyword>
<evidence type="ECO:0000259" key="9">
    <source>
        <dbReference type="Pfam" id="PF02737"/>
    </source>
</evidence>
<evidence type="ECO:0000313" key="11">
    <source>
        <dbReference type="Proteomes" id="UP000035352"/>
    </source>
</evidence>
<dbReference type="SUPFAM" id="SSF51735">
    <property type="entry name" value="NAD(P)-binding Rossmann-fold domains"/>
    <property type="match status" value="1"/>
</dbReference>
<dbReference type="Proteomes" id="UP000035352">
    <property type="component" value="Chromosome"/>
</dbReference>
<proteinExistence type="predicted"/>
<protein>
    <submittedName>
        <fullName evidence="10">3-hydroxyacyl-CoA dehydrogenase</fullName>
    </submittedName>
</protein>
<dbReference type="GO" id="GO:0070403">
    <property type="term" value="F:NAD+ binding"/>
    <property type="evidence" value="ECO:0007669"/>
    <property type="project" value="InterPro"/>
</dbReference>
<dbReference type="Gene3D" id="3.40.50.720">
    <property type="entry name" value="NAD(P)-binding Rossmann-like Domain"/>
    <property type="match status" value="1"/>
</dbReference>
<evidence type="ECO:0000256" key="5">
    <source>
        <dbReference type="ARBA" id="ARBA00023027"/>
    </source>
</evidence>
<dbReference type="InterPro" id="IPR029045">
    <property type="entry name" value="ClpP/crotonase-like_dom_sf"/>
</dbReference>
<dbReference type="EMBL" id="CP011371">
    <property type="protein sequence ID" value="AKJ31229.1"/>
    <property type="molecule type" value="Genomic_DNA"/>
</dbReference>
<dbReference type="CDD" id="cd06558">
    <property type="entry name" value="crotonase-like"/>
    <property type="match status" value="1"/>
</dbReference>
<keyword evidence="3" id="KW-0442">Lipid degradation</keyword>
<dbReference type="InterPro" id="IPR036291">
    <property type="entry name" value="NAD(P)-bd_dom_sf"/>
</dbReference>
<dbReference type="AlphaFoldDB" id="A0A0G3BP47"/>
<comment type="pathway">
    <text evidence="1">Lipid metabolism; fatty acid beta-oxidation.</text>
</comment>
<dbReference type="GO" id="GO:0006635">
    <property type="term" value="P:fatty acid beta-oxidation"/>
    <property type="evidence" value="ECO:0007669"/>
    <property type="project" value="UniProtKB-UniPathway"/>
</dbReference>
<dbReference type="Pfam" id="PF00725">
    <property type="entry name" value="3HCDH"/>
    <property type="match status" value="1"/>
</dbReference>
<dbReference type="Pfam" id="PF02737">
    <property type="entry name" value="3HCDH_N"/>
    <property type="match status" value="1"/>
</dbReference>
<gene>
    <name evidence="10" type="primary">fadN</name>
    <name evidence="10" type="ORF">AAW51_4538</name>
</gene>
<dbReference type="KEGG" id="pbh:AAW51_4538"/>
<dbReference type="InterPro" id="IPR008927">
    <property type="entry name" value="6-PGluconate_DH-like_C_sf"/>
</dbReference>
<evidence type="ECO:0000256" key="3">
    <source>
        <dbReference type="ARBA" id="ARBA00022963"/>
    </source>
</evidence>
<dbReference type="Gene3D" id="3.90.226.10">
    <property type="entry name" value="2-enoyl-CoA Hydratase, Chain A, domain 1"/>
    <property type="match status" value="1"/>
</dbReference>
<dbReference type="PATRIC" id="fig|413882.6.peg.4746"/>
<feature type="domain" description="3-hydroxyacyl-CoA dehydrogenase C-terminal" evidence="8">
    <location>
        <begin position="178"/>
        <end position="277"/>
    </location>
</feature>
<dbReference type="SUPFAM" id="SSF48179">
    <property type="entry name" value="6-phosphogluconate dehydrogenase C-terminal domain-like"/>
    <property type="match status" value="2"/>
</dbReference>
<evidence type="ECO:0000256" key="7">
    <source>
        <dbReference type="ARBA" id="ARBA00049556"/>
    </source>
</evidence>
<dbReference type="InterPro" id="IPR006176">
    <property type="entry name" value="3-OHacyl-CoA_DH_NAD-bd"/>
</dbReference>
<accession>A0A0G3BP47</accession>
<evidence type="ECO:0000313" key="10">
    <source>
        <dbReference type="EMBL" id="AKJ31229.1"/>
    </source>
</evidence>
<feature type="domain" description="3-hydroxyacyl-CoA dehydrogenase NAD binding" evidence="9">
    <location>
        <begin position="1"/>
        <end position="175"/>
    </location>
</feature>
<dbReference type="SUPFAM" id="SSF52096">
    <property type="entry name" value="ClpP/crotonase"/>
    <property type="match status" value="1"/>
</dbReference>
<evidence type="ECO:0000259" key="8">
    <source>
        <dbReference type="Pfam" id="PF00725"/>
    </source>
</evidence>
<comment type="catalytic activity">
    <reaction evidence="7">
        <text>a (3S)-3-hydroxyacyl-CoA + NAD(+) = a 3-oxoacyl-CoA + NADH + H(+)</text>
        <dbReference type="Rhea" id="RHEA:22432"/>
        <dbReference type="ChEBI" id="CHEBI:15378"/>
        <dbReference type="ChEBI" id="CHEBI:57318"/>
        <dbReference type="ChEBI" id="CHEBI:57540"/>
        <dbReference type="ChEBI" id="CHEBI:57945"/>
        <dbReference type="ChEBI" id="CHEBI:90726"/>
        <dbReference type="EC" id="1.1.1.35"/>
    </reaction>
</comment>
<keyword evidence="5" id="KW-0520">NAD</keyword>
<evidence type="ECO:0000256" key="1">
    <source>
        <dbReference type="ARBA" id="ARBA00005005"/>
    </source>
</evidence>
<organism evidence="10 11">
    <name type="scientific">Caldimonas brevitalea</name>
    <dbReference type="NCBI Taxonomy" id="413882"/>
    <lineage>
        <taxon>Bacteria</taxon>
        <taxon>Pseudomonadati</taxon>
        <taxon>Pseudomonadota</taxon>
        <taxon>Betaproteobacteria</taxon>
        <taxon>Burkholderiales</taxon>
        <taxon>Sphaerotilaceae</taxon>
        <taxon>Caldimonas</taxon>
    </lineage>
</organism>
<dbReference type="GO" id="GO:0003857">
    <property type="term" value="F:(3S)-3-hydroxyacyl-CoA dehydrogenase (NAD+) activity"/>
    <property type="evidence" value="ECO:0007669"/>
    <property type="project" value="UniProtKB-EC"/>
</dbReference>
<keyword evidence="11" id="KW-1185">Reference proteome</keyword>
<dbReference type="STRING" id="413882.AAW51_4538"/>
<evidence type="ECO:0000256" key="6">
    <source>
        <dbReference type="ARBA" id="ARBA00023098"/>
    </source>
</evidence>
<keyword evidence="6" id="KW-0443">Lipid metabolism</keyword>
<dbReference type="Gene3D" id="1.10.1040.50">
    <property type="match status" value="1"/>
</dbReference>
<name>A0A0G3BP47_9BURK</name>